<proteinExistence type="predicted"/>
<dbReference type="EMBL" id="JAESWC010000018">
    <property type="protein sequence ID" value="MBL4938160.1"/>
    <property type="molecule type" value="Genomic_DNA"/>
</dbReference>
<evidence type="ECO:0000313" key="4">
    <source>
        <dbReference type="Proteomes" id="UP000632377"/>
    </source>
</evidence>
<dbReference type="Pfam" id="PF00534">
    <property type="entry name" value="Glycos_transf_1"/>
    <property type="match status" value="1"/>
</dbReference>
<evidence type="ECO:0000256" key="1">
    <source>
        <dbReference type="ARBA" id="ARBA00022679"/>
    </source>
</evidence>
<dbReference type="PANTHER" id="PTHR46401:SF2">
    <property type="entry name" value="GLYCOSYLTRANSFERASE WBBK-RELATED"/>
    <property type="match status" value="1"/>
</dbReference>
<name>A0ABS1TFL5_9CLOT</name>
<keyword evidence="1" id="KW-0808">Transferase</keyword>
<protein>
    <submittedName>
        <fullName evidence="3">Glycosyltransferase family 4 protein</fullName>
    </submittedName>
</protein>
<feature type="domain" description="Glycosyl transferase family 1" evidence="2">
    <location>
        <begin position="166"/>
        <end position="300"/>
    </location>
</feature>
<dbReference type="CDD" id="cd03801">
    <property type="entry name" value="GT4_PimA-like"/>
    <property type="match status" value="1"/>
</dbReference>
<evidence type="ECO:0000313" key="3">
    <source>
        <dbReference type="EMBL" id="MBL4938160.1"/>
    </source>
</evidence>
<dbReference type="Gene3D" id="3.40.50.2000">
    <property type="entry name" value="Glycogen Phosphorylase B"/>
    <property type="match status" value="2"/>
</dbReference>
<comment type="caution">
    <text evidence="3">The sequence shown here is derived from an EMBL/GenBank/DDBJ whole genome shotgun (WGS) entry which is preliminary data.</text>
</comment>
<evidence type="ECO:0000259" key="2">
    <source>
        <dbReference type="Pfam" id="PF00534"/>
    </source>
</evidence>
<keyword evidence="4" id="KW-1185">Reference proteome</keyword>
<dbReference type="InterPro" id="IPR001296">
    <property type="entry name" value="Glyco_trans_1"/>
</dbReference>
<reference evidence="3 4" key="1">
    <citation type="submission" date="2021-01" db="EMBL/GenBank/DDBJ databases">
        <title>Genome public.</title>
        <authorList>
            <person name="Liu C."/>
            <person name="Sun Q."/>
        </authorList>
    </citation>
    <scope>NUCLEOTIDE SEQUENCE [LARGE SCALE GENOMIC DNA]</scope>
    <source>
        <strain evidence="3 4">YIM B02515</strain>
    </source>
</reference>
<accession>A0ABS1TFL5</accession>
<dbReference type="Proteomes" id="UP000632377">
    <property type="component" value="Unassembled WGS sequence"/>
</dbReference>
<sequence length="328" mass="38597">MKVLLCTRGDYMRSFAGDSKNVIMIAKYLRKLGVDVDINDGYITDYSNYDIIHLFNLTRMGETYKYYRQAHRQKKNIVVTPMYWNLKKYYYFKSETENIKLIERSNLYREEILKGCKMIYPNSDIERVLLSNDFSPNLPFKIVHHGVEIEHEETPLYNFKLRYNLNNYVLCVARITPQKNQLALAKACEKIGIGLVLIGRINDRAYYEECIKYKNVLYLGFLDSYHIYNAYRFCKMHVLPSFVEIPGLSSLEAAASGCSIISTEEGSAKEYFKDMALYINPYEENSILESINEGLRKKKSSELKNFVLRNYSWEKCIEELYESYKQLL</sequence>
<gene>
    <name evidence="3" type="ORF">JK636_20815</name>
</gene>
<dbReference type="PANTHER" id="PTHR46401">
    <property type="entry name" value="GLYCOSYLTRANSFERASE WBBK-RELATED"/>
    <property type="match status" value="1"/>
</dbReference>
<dbReference type="SUPFAM" id="SSF53756">
    <property type="entry name" value="UDP-Glycosyltransferase/glycogen phosphorylase"/>
    <property type="match status" value="1"/>
</dbReference>
<organism evidence="3 4">
    <name type="scientific">Clostridium rhizosphaerae</name>
    <dbReference type="NCBI Taxonomy" id="2803861"/>
    <lineage>
        <taxon>Bacteria</taxon>
        <taxon>Bacillati</taxon>
        <taxon>Bacillota</taxon>
        <taxon>Clostridia</taxon>
        <taxon>Eubacteriales</taxon>
        <taxon>Clostridiaceae</taxon>
        <taxon>Clostridium</taxon>
    </lineage>
</organism>
<dbReference type="RefSeq" id="WP_202750886.1">
    <property type="nucleotide sequence ID" value="NZ_JAESWC010000018.1"/>
</dbReference>